<dbReference type="Proteomes" id="UP001295794">
    <property type="component" value="Unassembled WGS sequence"/>
</dbReference>
<accession>A0AAD2Q3X6</accession>
<evidence type="ECO:0000313" key="1">
    <source>
        <dbReference type="EMBL" id="CAK5267976.1"/>
    </source>
</evidence>
<reference evidence="2" key="1">
    <citation type="submission" date="2023-11" db="EMBL/GenBank/DDBJ databases">
        <authorList>
            <person name="De Vega J J."/>
            <person name="De Vega J J."/>
        </authorList>
    </citation>
    <scope>NUCLEOTIDE SEQUENCE</scope>
</reference>
<comment type="caution">
    <text evidence="2">The sequence shown here is derived from an EMBL/GenBank/DDBJ whole genome shotgun (WGS) entry which is preliminary data.</text>
</comment>
<dbReference type="EMBL" id="CAVNYO010000390">
    <property type="protein sequence ID" value="CAK5273402.1"/>
    <property type="molecule type" value="Genomic_DNA"/>
</dbReference>
<dbReference type="EMBL" id="CAVNYO010000136">
    <property type="protein sequence ID" value="CAK5267976.1"/>
    <property type="molecule type" value="Genomic_DNA"/>
</dbReference>
<proteinExistence type="predicted"/>
<sequence length="43" mass="4949">MKLEASEVVSDSTAKGFVLKIALQKVTINQSFEPFEQFREHHQ</sequence>
<gene>
    <name evidence="1" type="ORF">MYCIT1_LOCUS10931</name>
    <name evidence="2" type="ORF">MYCIT1_LOCUS19873</name>
    <name evidence="3" type="ORF">MYCIT1_LOCUS19875</name>
</gene>
<dbReference type="AlphaFoldDB" id="A0AAD2Q3X6"/>
<protein>
    <submittedName>
        <fullName evidence="2">Uncharacterized protein</fullName>
    </submittedName>
</protein>
<evidence type="ECO:0000313" key="4">
    <source>
        <dbReference type="Proteomes" id="UP001295794"/>
    </source>
</evidence>
<keyword evidence="4" id="KW-1185">Reference proteome</keyword>
<name>A0AAD2Q3X6_9AGAR</name>
<evidence type="ECO:0000313" key="2">
    <source>
        <dbReference type="EMBL" id="CAK5273401.1"/>
    </source>
</evidence>
<evidence type="ECO:0000313" key="3">
    <source>
        <dbReference type="EMBL" id="CAK5273402.1"/>
    </source>
</evidence>
<organism evidence="2 4">
    <name type="scientific">Mycena citricolor</name>
    <dbReference type="NCBI Taxonomy" id="2018698"/>
    <lineage>
        <taxon>Eukaryota</taxon>
        <taxon>Fungi</taxon>
        <taxon>Dikarya</taxon>
        <taxon>Basidiomycota</taxon>
        <taxon>Agaricomycotina</taxon>
        <taxon>Agaricomycetes</taxon>
        <taxon>Agaricomycetidae</taxon>
        <taxon>Agaricales</taxon>
        <taxon>Marasmiineae</taxon>
        <taxon>Mycenaceae</taxon>
        <taxon>Mycena</taxon>
    </lineage>
</organism>
<dbReference type="EMBL" id="CAVNYO010000390">
    <property type="protein sequence ID" value="CAK5273401.1"/>
    <property type="molecule type" value="Genomic_DNA"/>
</dbReference>